<evidence type="ECO:0000313" key="9">
    <source>
        <dbReference type="Proteomes" id="UP001501822"/>
    </source>
</evidence>
<dbReference type="PROSITE" id="PS50110">
    <property type="entry name" value="RESPONSE_REGULATORY"/>
    <property type="match status" value="1"/>
</dbReference>
<evidence type="ECO:0000256" key="5">
    <source>
        <dbReference type="PROSITE-ProRule" id="PRU00169"/>
    </source>
</evidence>
<dbReference type="EMBL" id="BAAABM010000015">
    <property type="protein sequence ID" value="GAA0329052.1"/>
    <property type="molecule type" value="Genomic_DNA"/>
</dbReference>
<name>A0ABN0W8N1_9ACTN</name>
<keyword evidence="9" id="KW-1185">Reference proteome</keyword>
<evidence type="ECO:0000256" key="3">
    <source>
        <dbReference type="ARBA" id="ARBA00023125"/>
    </source>
</evidence>
<evidence type="ECO:0000259" key="6">
    <source>
        <dbReference type="PROSITE" id="PS50043"/>
    </source>
</evidence>
<proteinExistence type="predicted"/>
<keyword evidence="3" id="KW-0238">DNA-binding</keyword>
<keyword evidence="2" id="KW-0805">Transcription regulation</keyword>
<keyword evidence="4" id="KW-0804">Transcription</keyword>
<dbReference type="InterPro" id="IPR011006">
    <property type="entry name" value="CheY-like_superfamily"/>
</dbReference>
<dbReference type="InterPro" id="IPR001789">
    <property type="entry name" value="Sig_transdc_resp-reg_receiver"/>
</dbReference>
<gene>
    <name evidence="8" type="ORF">GCM10010151_18610</name>
</gene>
<dbReference type="SUPFAM" id="SSF46894">
    <property type="entry name" value="C-terminal effector domain of the bipartite response regulators"/>
    <property type="match status" value="1"/>
</dbReference>
<keyword evidence="1 5" id="KW-0597">Phosphoprotein</keyword>
<dbReference type="Pfam" id="PF00072">
    <property type="entry name" value="Response_reg"/>
    <property type="match status" value="1"/>
</dbReference>
<evidence type="ECO:0000256" key="1">
    <source>
        <dbReference type="ARBA" id="ARBA00022553"/>
    </source>
</evidence>
<dbReference type="PANTHER" id="PTHR43214">
    <property type="entry name" value="TWO-COMPONENT RESPONSE REGULATOR"/>
    <property type="match status" value="1"/>
</dbReference>
<reference evidence="8 9" key="1">
    <citation type="journal article" date="2019" name="Int. J. Syst. Evol. Microbiol.">
        <title>The Global Catalogue of Microorganisms (GCM) 10K type strain sequencing project: providing services to taxonomists for standard genome sequencing and annotation.</title>
        <authorList>
            <consortium name="The Broad Institute Genomics Platform"/>
            <consortium name="The Broad Institute Genome Sequencing Center for Infectious Disease"/>
            <person name="Wu L."/>
            <person name="Ma J."/>
        </authorList>
    </citation>
    <scope>NUCLEOTIDE SEQUENCE [LARGE SCALE GENOMIC DNA]</scope>
    <source>
        <strain evidence="8 9">JCM 3146</strain>
    </source>
</reference>
<organism evidence="8 9">
    <name type="scientific">Actinoallomurus spadix</name>
    <dbReference type="NCBI Taxonomy" id="79912"/>
    <lineage>
        <taxon>Bacteria</taxon>
        <taxon>Bacillati</taxon>
        <taxon>Actinomycetota</taxon>
        <taxon>Actinomycetes</taxon>
        <taxon>Streptosporangiales</taxon>
        <taxon>Thermomonosporaceae</taxon>
        <taxon>Actinoallomurus</taxon>
    </lineage>
</organism>
<dbReference type="Proteomes" id="UP001501822">
    <property type="component" value="Unassembled WGS sequence"/>
</dbReference>
<feature type="domain" description="Response regulatory" evidence="7">
    <location>
        <begin position="6"/>
        <end position="122"/>
    </location>
</feature>
<dbReference type="Pfam" id="PF00196">
    <property type="entry name" value="GerE"/>
    <property type="match status" value="1"/>
</dbReference>
<evidence type="ECO:0000256" key="4">
    <source>
        <dbReference type="ARBA" id="ARBA00023163"/>
    </source>
</evidence>
<evidence type="ECO:0000256" key="2">
    <source>
        <dbReference type="ARBA" id="ARBA00023015"/>
    </source>
</evidence>
<dbReference type="Gene3D" id="3.40.50.2300">
    <property type="match status" value="1"/>
</dbReference>
<dbReference type="CDD" id="cd06170">
    <property type="entry name" value="LuxR_C_like"/>
    <property type="match status" value="1"/>
</dbReference>
<evidence type="ECO:0000313" key="8">
    <source>
        <dbReference type="EMBL" id="GAA0329052.1"/>
    </source>
</evidence>
<dbReference type="PROSITE" id="PS00622">
    <property type="entry name" value="HTH_LUXR_1"/>
    <property type="match status" value="1"/>
</dbReference>
<feature type="modified residue" description="4-aspartylphosphate" evidence="5">
    <location>
        <position position="57"/>
    </location>
</feature>
<dbReference type="InterPro" id="IPR058245">
    <property type="entry name" value="NreC/VraR/RcsB-like_REC"/>
</dbReference>
<dbReference type="PRINTS" id="PR00038">
    <property type="entry name" value="HTHLUXR"/>
</dbReference>
<dbReference type="SMART" id="SM00448">
    <property type="entry name" value="REC"/>
    <property type="match status" value="1"/>
</dbReference>
<dbReference type="RefSeq" id="WP_308206202.1">
    <property type="nucleotide sequence ID" value="NZ_BAAABM010000015.1"/>
</dbReference>
<feature type="domain" description="HTH luxR-type" evidence="6">
    <location>
        <begin position="151"/>
        <end position="216"/>
    </location>
</feature>
<accession>A0ABN0W8N1</accession>
<dbReference type="SUPFAM" id="SSF52172">
    <property type="entry name" value="CheY-like"/>
    <property type="match status" value="1"/>
</dbReference>
<dbReference type="InterPro" id="IPR039420">
    <property type="entry name" value="WalR-like"/>
</dbReference>
<dbReference type="InterPro" id="IPR000792">
    <property type="entry name" value="Tscrpt_reg_LuxR_C"/>
</dbReference>
<dbReference type="PANTHER" id="PTHR43214:SF24">
    <property type="entry name" value="TRANSCRIPTIONAL REGULATORY PROTEIN NARL-RELATED"/>
    <property type="match status" value="1"/>
</dbReference>
<sequence>MTRVIRTLIADDETLMRAGIRLILDNADDIEVVAEVADGPSAVQACREHEIDVALLDVHMPGGDGLAAIPGIARESPKTNIAMLTAFGDDHNVAQALRAGAVGFLLKDTGPTELIRAVRVAATGESILAPQITRRLIERHLLSDSKDAEPAKRRIEQLTDTERDVLRLVTAGLSNAEIAQQLHMSTGTVKAHISRILAKVGCANRVQAAILAHDAGLPAGP</sequence>
<dbReference type="SMART" id="SM00421">
    <property type="entry name" value="HTH_LUXR"/>
    <property type="match status" value="1"/>
</dbReference>
<comment type="caution">
    <text evidence="8">The sequence shown here is derived from an EMBL/GenBank/DDBJ whole genome shotgun (WGS) entry which is preliminary data.</text>
</comment>
<dbReference type="PROSITE" id="PS50043">
    <property type="entry name" value="HTH_LUXR_2"/>
    <property type="match status" value="1"/>
</dbReference>
<protein>
    <submittedName>
        <fullName evidence="8">Response regulator transcription factor</fullName>
    </submittedName>
</protein>
<dbReference type="CDD" id="cd17535">
    <property type="entry name" value="REC_NarL-like"/>
    <property type="match status" value="1"/>
</dbReference>
<evidence type="ECO:0000259" key="7">
    <source>
        <dbReference type="PROSITE" id="PS50110"/>
    </source>
</evidence>
<dbReference type="InterPro" id="IPR016032">
    <property type="entry name" value="Sig_transdc_resp-reg_C-effctor"/>
</dbReference>